<gene>
    <name evidence="7" type="primary">shc</name>
    <name evidence="7" type="ORF">ACFSUC_16995</name>
</gene>
<dbReference type="InterPro" id="IPR008930">
    <property type="entry name" value="Terpenoid_cyclase/PrenylTrfase"/>
</dbReference>
<dbReference type="InterPro" id="IPR032696">
    <property type="entry name" value="SQ_cyclase_C"/>
</dbReference>
<dbReference type="InterPro" id="IPR018333">
    <property type="entry name" value="Squalene_cyclase"/>
</dbReference>
<keyword evidence="8" id="KW-1185">Reference proteome</keyword>
<reference evidence="8" key="1">
    <citation type="journal article" date="2019" name="Int. J. Syst. Evol. Microbiol.">
        <title>The Global Catalogue of Microorganisms (GCM) 10K type strain sequencing project: providing services to taxonomists for standard genome sequencing and annotation.</title>
        <authorList>
            <consortium name="The Broad Institute Genomics Platform"/>
            <consortium name="The Broad Institute Genome Sequencing Center for Infectious Disease"/>
            <person name="Wu L."/>
            <person name="Ma J."/>
        </authorList>
    </citation>
    <scope>NUCLEOTIDE SEQUENCE [LARGE SCALE GENOMIC DNA]</scope>
    <source>
        <strain evidence="8">KCTC 33676</strain>
    </source>
</reference>
<organism evidence="7 8">
    <name type="scientific">Marinicrinis sediminis</name>
    <dbReference type="NCBI Taxonomy" id="1652465"/>
    <lineage>
        <taxon>Bacteria</taxon>
        <taxon>Bacillati</taxon>
        <taxon>Bacillota</taxon>
        <taxon>Bacilli</taxon>
        <taxon>Bacillales</taxon>
        <taxon>Paenibacillaceae</taxon>
    </lineage>
</organism>
<dbReference type="SUPFAM" id="SSF48239">
    <property type="entry name" value="Terpenoid cyclases/Protein prenyltransferases"/>
    <property type="match status" value="2"/>
</dbReference>
<comment type="caution">
    <text evidence="7">The sequence shown here is derived from an EMBL/GenBank/DDBJ whole genome shotgun (WGS) entry which is preliminary data.</text>
</comment>
<feature type="domain" description="Squalene cyclase N-terminal" evidence="6">
    <location>
        <begin position="11"/>
        <end position="290"/>
    </location>
</feature>
<name>A0ABW5RE42_9BACL</name>
<proteinExistence type="inferred from homology"/>
<dbReference type="Pfam" id="PF13243">
    <property type="entry name" value="SQHop_cyclase_C"/>
    <property type="match status" value="1"/>
</dbReference>
<dbReference type="EC" id="5.4.99.17" evidence="7"/>
<evidence type="ECO:0000259" key="5">
    <source>
        <dbReference type="Pfam" id="PF13243"/>
    </source>
</evidence>
<sequence>MNTDHDVQRIQQLIQTFLDDQETDGSWRYGFEIGVHADAYTIMMLRSLQIRDEAWIQELAQRIRAKQTPHGTWNVYPDEQEGNLDATVEAYFALRYAGYVSADDSGLKKARAFIHEQGGLGRLNSLMTKVMLACCGSYHWPTSFPLPVEVMLLPPGSPAHLDDFSGYARVHLVPVMILADKRFKLVHSHTPDLTEWTRTPSVDSQRERSASAIWQALLSYTTPLRHWPKPLHQRALQKAEQYMLDRIEPDGTLYSYASATFLMIFALTSLGYPSRHPVIQRAIQGIRSLRYPTNGSVHVQNSTSTVWNTALISDVMQKSGVPSSHPAIRQAGHYLLQRQQTKLADWSAKVEHPVAGGWGFSDINTLNPDVDDTTAALRAISRLRPDNPSIRTAYARGVQWVLSMQNSDGGWPAFERNTNHPLLPLLPIPGSHYAATDPSTADLTGRTLAFLGDEGLAKLHRHEVQKAVRWLYRDQEKEGCWFGRWGISYIYGTWCAVRGLLAVGEAASHEPIRRSLDWLMHIQLPDGGWGESCRSDLQQQYVPLTKATMTQTAWAMDALIAACDKPTEEIERGKRYLVRHLDELHRETYPTGAGLPGTFYIRYHAYPPLWTLQALSHYKQKYGSD</sequence>
<keyword evidence="3" id="KW-0677">Repeat</keyword>
<dbReference type="InterPro" id="IPR032697">
    <property type="entry name" value="SQ_cyclase_N"/>
</dbReference>
<feature type="domain" description="Squalene cyclase C-terminal" evidence="5">
    <location>
        <begin position="304"/>
        <end position="620"/>
    </location>
</feature>
<evidence type="ECO:0000256" key="3">
    <source>
        <dbReference type="ARBA" id="ARBA00022737"/>
    </source>
</evidence>
<evidence type="ECO:0000313" key="7">
    <source>
        <dbReference type="EMBL" id="MFD2673273.1"/>
    </source>
</evidence>
<dbReference type="InterPro" id="IPR006400">
    <property type="entry name" value="Hopene-cyclase"/>
</dbReference>
<dbReference type="GO" id="GO:0051007">
    <property type="term" value="F:squalene-hopene cyclase activity"/>
    <property type="evidence" value="ECO:0007669"/>
    <property type="project" value="UniProtKB-EC"/>
</dbReference>
<evidence type="ECO:0000313" key="8">
    <source>
        <dbReference type="Proteomes" id="UP001597497"/>
    </source>
</evidence>
<evidence type="ECO:0000256" key="4">
    <source>
        <dbReference type="ARBA" id="ARBA00023235"/>
    </source>
</evidence>
<dbReference type="SFLD" id="SFLDG01016">
    <property type="entry name" value="Prenyltransferase_Like_2"/>
    <property type="match status" value="1"/>
</dbReference>
<evidence type="ECO:0000259" key="6">
    <source>
        <dbReference type="Pfam" id="PF13249"/>
    </source>
</evidence>
<comment type="pathway">
    <text evidence="1">Secondary metabolite biosynthesis; hopanoid biosynthesis.</text>
</comment>
<dbReference type="PANTHER" id="PTHR11764">
    <property type="entry name" value="TERPENE CYCLASE/MUTASE FAMILY MEMBER"/>
    <property type="match status" value="1"/>
</dbReference>
<protein>
    <submittedName>
        <fullName evidence="7">Squalene--hopene cyclase</fullName>
        <ecNumber evidence="7">5.4.99.17</ecNumber>
    </submittedName>
</protein>
<evidence type="ECO:0000256" key="2">
    <source>
        <dbReference type="ARBA" id="ARBA00009755"/>
    </source>
</evidence>
<dbReference type="NCBIfam" id="TIGR01787">
    <property type="entry name" value="squalene_cyclas"/>
    <property type="match status" value="1"/>
</dbReference>
<dbReference type="Proteomes" id="UP001597497">
    <property type="component" value="Unassembled WGS sequence"/>
</dbReference>
<dbReference type="RefSeq" id="WP_379930834.1">
    <property type="nucleotide sequence ID" value="NZ_JBHUMM010000043.1"/>
</dbReference>
<accession>A0ABW5RE42</accession>
<dbReference type="EMBL" id="JBHUMM010000043">
    <property type="protein sequence ID" value="MFD2673273.1"/>
    <property type="molecule type" value="Genomic_DNA"/>
</dbReference>
<dbReference type="Gene3D" id="1.50.10.20">
    <property type="match status" value="2"/>
</dbReference>
<dbReference type="Pfam" id="PF13249">
    <property type="entry name" value="SQHop_cyclase_N"/>
    <property type="match status" value="1"/>
</dbReference>
<dbReference type="PANTHER" id="PTHR11764:SF20">
    <property type="entry name" value="LANOSTEROL SYNTHASE"/>
    <property type="match status" value="1"/>
</dbReference>
<keyword evidence="4 7" id="KW-0413">Isomerase</keyword>
<dbReference type="NCBIfam" id="TIGR01507">
    <property type="entry name" value="hopene_cyclase"/>
    <property type="match status" value="1"/>
</dbReference>
<comment type="similarity">
    <text evidence="2">Belongs to the terpene cyclase/mutase family.</text>
</comment>
<evidence type="ECO:0000256" key="1">
    <source>
        <dbReference type="ARBA" id="ARBA00004999"/>
    </source>
</evidence>